<evidence type="ECO:0000313" key="2">
    <source>
        <dbReference type="Proteomes" id="UP000657931"/>
    </source>
</evidence>
<dbReference type="EMBL" id="JACSQT010000002">
    <property type="protein sequence ID" value="MBD7936938.1"/>
    <property type="molecule type" value="Genomic_DNA"/>
</dbReference>
<organism evidence="1 2">
    <name type="scientific">Cytobacillus stercorigallinarum</name>
    <dbReference type="NCBI Taxonomy" id="2762240"/>
    <lineage>
        <taxon>Bacteria</taxon>
        <taxon>Bacillati</taxon>
        <taxon>Bacillota</taxon>
        <taxon>Bacilli</taxon>
        <taxon>Bacillales</taxon>
        <taxon>Bacillaceae</taxon>
        <taxon>Cytobacillus</taxon>
    </lineage>
</organism>
<dbReference type="RefSeq" id="WP_191812611.1">
    <property type="nucleotide sequence ID" value="NZ_JACSQT010000002.1"/>
</dbReference>
<comment type="caution">
    <text evidence="1">The sequence shown here is derived from an EMBL/GenBank/DDBJ whole genome shotgun (WGS) entry which is preliminary data.</text>
</comment>
<name>A0ABR8QN58_9BACI</name>
<protein>
    <submittedName>
        <fullName evidence="1">Uncharacterized protein</fullName>
    </submittedName>
</protein>
<gene>
    <name evidence="1" type="ORF">H9655_07835</name>
</gene>
<keyword evidence="2" id="KW-1185">Reference proteome</keyword>
<reference evidence="1 2" key="1">
    <citation type="submission" date="2020-08" db="EMBL/GenBank/DDBJ databases">
        <title>A Genomic Blueprint of the Chicken Gut Microbiome.</title>
        <authorList>
            <person name="Gilroy R."/>
            <person name="Ravi A."/>
            <person name="Getino M."/>
            <person name="Pursley I."/>
            <person name="Horton D.L."/>
            <person name="Alikhan N.-F."/>
            <person name="Baker D."/>
            <person name="Gharbi K."/>
            <person name="Hall N."/>
            <person name="Watson M."/>
            <person name="Adriaenssens E.M."/>
            <person name="Foster-Nyarko E."/>
            <person name="Jarju S."/>
            <person name="Secka A."/>
            <person name="Antonio M."/>
            <person name="Oren A."/>
            <person name="Chaudhuri R."/>
            <person name="La Ragione R.M."/>
            <person name="Hildebrand F."/>
            <person name="Pallen M.J."/>
        </authorList>
    </citation>
    <scope>NUCLEOTIDE SEQUENCE [LARGE SCALE GENOMIC DNA]</scope>
    <source>
        <strain evidence="1 2">Sa5YUA1</strain>
    </source>
</reference>
<evidence type="ECO:0000313" key="1">
    <source>
        <dbReference type="EMBL" id="MBD7936938.1"/>
    </source>
</evidence>
<proteinExistence type="predicted"/>
<accession>A0ABR8QN58</accession>
<dbReference type="Proteomes" id="UP000657931">
    <property type="component" value="Unassembled WGS sequence"/>
</dbReference>
<sequence length="54" mass="6110">MSDIEKSKKIGQKQYEMDPMDQGLNLFSMMVNQATGIDKGNDGIIEEEENNSKE</sequence>